<dbReference type="OrthoDB" id="449382at2759"/>
<feature type="region of interest" description="Disordered" evidence="1">
    <location>
        <begin position="104"/>
        <end position="146"/>
    </location>
</feature>
<name>A0A1E7EV50_9STRA</name>
<evidence type="ECO:0000259" key="2">
    <source>
        <dbReference type="PROSITE" id="PS50056"/>
    </source>
</evidence>
<dbReference type="EMBL" id="KV784374">
    <property type="protein sequence ID" value="OEU09727.1"/>
    <property type="molecule type" value="Genomic_DNA"/>
</dbReference>
<accession>A0A1E7EV50</accession>
<feature type="domain" description="Tyrosine specific protein phosphatases" evidence="2">
    <location>
        <begin position="132"/>
        <end position="203"/>
    </location>
</feature>
<dbReference type="InterPro" id="IPR000387">
    <property type="entry name" value="Tyr_Pase_dom"/>
</dbReference>
<evidence type="ECO:0000313" key="3">
    <source>
        <dbReference type="EMBL" id="OEU09727.1"/>
    </source>
</evidence>
<dbReference type="PROSITE" id="PS00383">
    <property type="entry name" value="TYR_PHOSPHATASE_1"/>
    <property type="match status" value="1"/>
</dbReference>
<dbReference type="Gene3D" id="3.90.190.10">
    <property type="entry name" value="Protein tyrosine phosphatase superfamily"/>
    <property type="match status" value="1"/>
</dbReference>
<gene>
    <name evidence="3" type="ORF">FRACYDRAFT_264052</name>
</gene>
<dbReference type="InterPro" id="IPR026893">
    <property type="entry name" value="Tyr/Ser_Pase_IphP-type"/>
</dbReference>
<dbReference type="Pfam" id="PF13350">
    <property type="entry name" value="Y_phosphatase3"/>
    <property type="match status" value="1"/>
</dbReference>
<proteinExistence type="predicted"/>
<dbReference type="InParanoid" id="A0A1E7EV50"/>
<dbReference type="Proteomes" id="UP000095751">
    <property type="component" value="Unassembled WGS sequence"/>
</dbReference>
<evidence type="ECO:0000256" key="1">
    <source>
        <dbReference type="SAM" id="MobiDB-lite"/>
    </source>
</evidence>
<dbReference type="PROSITE" id="PS50056">
    <property type="entry name" value="TYR_PHOSPHATASE_2"/>
    <property type="match status" value="1"/>
</dbReference>
<evidence type="ECO:0000313" key="4">
    <source>
        <dbReference type="Proteomes" id="UP000095751"/>
    </source>
</evidence>
<sequence length="373" mass="41431">MTMTSSSSNRIRNFRPASGFNIALEDDDDETDDEKSAVSSSSATAARLASSTVYRCGSTDVLGRELNISGSSSLSSSFTTTTDDQIVFQHAGLIIDLRSPAERNEKDAQRWMDAATAGSAQQHRSDHNEKKKNITETQQQHIQTNDDDDTSIVIHCVQGKDRTGMLVMLMQLLMGNTIISDEEIIEDYYRSNSNAVIKSKHCRRNEGSVTATASSAAAAAIVVVDGGGGNDNDNDKSLARIIKIDKRVFSGTNREAMISTLEGLRRRYGYNNDEGEDGSTRFGSFDRTVPRYFDLIGFNDSWRKRFRNVFIKKKKNNTGNNIRRSRLKVATRIFMEGERTTKRESVGATLLKVINNFLQQHLSITIGSGFFFG</sequence>
<dbReference type="KEGG" id="fcy:FRACYDRAFT_264052"/>
<dbReference type="InterPro" id="IPR029021">
    <property type="entry name" value="Prot-tyrosine_phosphatase-like"/>
</dbReference>
<keyword evidence="4" id="KW-1185">Reference proteome</keyword>
<feature type="region of interest" description="Disordered" evidence="1">
    <location>
        <begin position="22"/>
        <end position="44"/>
    </location>
</feature>
<feature type="compositionally biased region" description="Acidic residues" evidence="1">
    <location>
        <begin position="24"/>
        <end position="33"/>
    </location>
</feature>
<organism evidence="3 4">
    <name type="scientific">Fragilariopsis cylindrus CCMP1102</name>
    <dbReference type="NCBI Taxonomy" id="635003"/>
    <lineage>
        <taxon>Eukaryota</taxon>
        <taxon>Sar</taxon>
        <taxon>Stramenopiles</taxon>
        <taxon>Ochrophyta</taxon>
        <taxon>Bacillariophyta</taxon>
        <taxon>Bacillariophyceae</taxon>
        <taxon>Bacillariophycidae</taxon>
        <taxon>Bacillariales</taxon>
        <taxon>Bacillariaceae</taxon>
        <taxon>Fragilariopsis</taxon>
    </lineage>
</organism>
<dbReference type="InterPro" id="IPR016130">
    <property type="entry name" value="Tyr_Pase_AS"/>
</dbReference>
<feature type="compositionally biased region" description="Basic and acidic residues" evidence="1">
    <location>
        <begin position="123"/>
        <end position="134"/>
    </location>
</feature>
<dbReference type="SUPFAM" id="SSF52799">
    <property type="entry name" value="(Phosphotyrosine protein) phosphatases II"/>
    <property type="match status" value="1"/>
</dbReference>
<reference evidence="3 4" key="1">
    <citation type="submission" date="2016-09" db="EMBL/GenBank/DDBJ databases">
        <title>Extensive genetic diversity and differential bi-allelic expression allows diatom success in the polar Southern Ocean.</title>
        <authorList>
            <consortium name="DOE Joint Genome Institute"/>
            <person name="Mock T."/>
            <person name="Otillar R.P."/>
            <person name="Strauss J."/>
            <person name="Dupont C."/>
            <person name="Frickenhaus S."/>
            <person name="Maumus F."/>
            <person name="Mcmullan M."/>
            <person name="Sanges R."/>
            <person name="Schmutz J."/>
            <person name="Toseland A."/>
            <person name="Valas R."/>
            <person name="Veluchamy A."/>
            <person name="Ward B.J."/>
            <person name="Allen A."/>
            <person name="Barry K."/>
            <person name="Falciatore A."/>
            <person name="Ferrante M."/>
            <person name="Fortunato A.E."/>
            <person name="Gloeckner G."/>
            <person name="Gruber A."/>
            <person name="Hipkin R."/>
            <person name="Janech M."/>
            <person name="Kroth P."/>
            <person name="Leese F."/>
            <person name="Lindquist E."/>
            <person name="Lyon B.R."/>
            <person name="Martin J."/>
            <person name="Mayer C."/>
            <person name="Parker M."/>
            <person name="Quesneville H."/>
            <person name="Raymond J."/>
            <person name="Uhlig C."/>
            <person name="Valentin K.U."/>
            <person name="Worden A.Z."/>
            <person name="Armbrust E.V."/>
            <person name="Bowler C."/>
            <person name="Green B."/>
            <person name="Moulton V."/>
            <person name="Van Oosterhout C."/>
            <person name="Grigoriev I."/>
        </authorList>
    </citation>
    <scope>NUCLEOTIDE SEQUENCE [LARGE SCALE GENOMIC DNA]</scope>
    <source>
        <strain evidence="3 4">CCMP1102</strain>
    </source>
</reference>
<dbReference type="GO" id="GO:0004721">
    <property type="term" value="F:phosphoprotein phosphatase activity"/>
    <property type="evidence" value="ECO:0007669"/>
    <property type="project" value="InterPro"/>
</dbReference>
<protein>
    <recommendedName>
        <fullName evidence="2">Tyrosine specific protein phosphatases domain-containing protein</fullName>
    </recommendedName>
</protein>
<dbReference type="AlphaFoldDB" id="A0A1E7EV50"/>